<dbReference type="GO" id="GO:0016887">
    <property type="term" value="F:ATP hydrolysis activity"/>
    <property type="evidence" value="ECO:0007669"/>
    <property type="project" value="InterPro"/>
</dbReference>
<dbReference type="InterPro" id="IPR027417">
    <property type="entry name" value="P-loop_NTPase"/>
</dbReference>
<sequence>MTAPLILHDVTAGYHGKAIVHGVSLDIPAGGALTVIGPNGSGKSTLLKSVVGLVPLMSGRQQLGGREIGALDAPARTRLGLAYVPQERNVFPNLSVADNLRLGWEALHGRGDRAKATQRRDAVLELFPEIADRLATPAGLLSGGQRQMAAMAAALMQNPSLLVLDEPSAGLSPRNASLLFDRIADIRKTGITLLMIEQNVRLGLRVADHGVVLVNGEIRLRASAPHLLHEADLPALFFGHALPT</sequence>
<comment type="similarity">
    <text evidence="1">Belongs to the ABC transporter superfamily.</text>
</comment>
<dbReference type="PANTHER" id="PTHR43820">
    <property type="entry name" value="HIGH-AFFINITY BRANCHED-CHAIN AMINO ACID TRANSPORT ATP-BINDING PROTEIN LIVF"/>
    <property type="match status" value="1"/>
</dbReference>
<dbReference type="SUPFAM" id="SSF52540">
    <property type="entry name" value="P-loop containing nucleoside triphosphate hydrolases"/>
    <property type="match status" value="1"/>
</dbReference>
<dbReference type="InterPro" id="IPR052156">
    <property type="entry name" value="BCAA_Transport_ATP-bd_LivF"/>
</dbReference>
<keyword evidence="7" id="KW-0029">Amino-acid transport</keyword>
<keyword evidence="6 8" id="KW-0067">ATP-binding</keyword>
<dbReference type="InterPro" id="IPR003593">
    <property type="entry name" value="AAA+_ATPase"/>
</dbReference>
<dbReference type="EMBL" id="QGGT01000002">
    <property type="protein sequence ID" value="PWK34939.1"/>
    <property type="molecule type" value="Genomic_DNA"/>
</dbReference>
<evidence type="ECO:0000256" key="5">
    <source>
        <dbReference type="ARBA" id="ARBA00022741"/>
    </source>
</evidence>
<dbReference type="Proteomes" id="UP000245754">
    <property type="component" value="Unassembled WGS sequence"/>
</dbReference>
<dbReference type="OrthoDB" id="9776369at2"/>
<dbReference type="GO" id="GO:0015658">
    <property type="term" value="F:branched-chain amino acid transmembrane transporter activity"/>
    <property type="evidence" value="ECO:0007669"/>
    <property type="project" value="TreeGrafter"/>
</dbReference>
<dbReference type="SMART" id="SM00382">
    <property type="entry name" value="AAA"/>
    <property type="match status" value="1"/>
</dbReference>
<gene>
    <name evidence="8" type="ORF">C7419_102212</name>
</gene>
<dbReference type="Gene3D" id="3.40.50.300">
    <property type="entry name" value="P-loop containing nucleotide triphosphate hydrolases"/>
    <property type="match status" value="1"/>
</dbReference>
<dbReference type="RefSeq" id="WP_109583072.1">
    <property type="nucleotide sequence ID" value="NZ_CAJPUX010000002.1"/>
</dbReference>
<protein>
    <submittedName>
        <fullName evidence="8">Branched-chain amino acid transport system ATP-binding protein</fullName>
    </submittedName>
</protein>
<evidence type="ECO:0000256" key="7">
    <source>
        <dbReference type="ARBA" id="ARBA00022970"/>
    </source>
</evidence>
<keyword evidence="4" id="KW-0472">Membrane</keyword>
<evidence type="ECO:0000256" key="3">
    <source>
        <dbReference type="ARBA" id="ARBA00022475"/>
    </source>
</evidence>
<evidence type="ECO:0000313" key="9">
    <source>
        <dbReference type="Proteomes" id="UP000245754"/>
    </source>
</evidence>
<keyword evidence="2" id="KW-0813">Transport</keyword>
<dbReference type="GeneID" id="98341177"/>
<evidence type="ECO:0000256" key="1">
    <source>
        <dbReference type="ARBA" id="ARBA00005417"/>
    </source>
</evidence>
<reference evidence="8 9" key="1">
    <citation type="submission" date="2018-05" db="EMBL/GenBank/DDBJ databases">
        <title>Genomic Encyclopedia of Type Strains, Phase IV (KMG-V): Genome sequencing to study the core and pangenomes of soil and plant-associated prokaryotes.</title>
        <authorList>
            <person name="Whitman W."/>
        </authorList>
    </citation>
    <scope>NUCLEOTIDE SEQUENCE [LARGE SCALE GENOMIC DNA]</scope>
    <source>
        <strain evidence="8 9">SLV-132</strain>
    </source>
</reference>
<evidence type="ECO:0000256" key="4">
    <source>
        <dbReference type="ARBA" id="ARBA00022519"/>
    </source>
</evidence>
<comment type="caution">
    <text evidence="8">The sequence shown here is derived from an EMBL/GenBank/DDBJ whole genome shotgun (WGS) entry which is preliminary data.</text>
</comment>
<dbReference type="InterPro" id="IPR003439">
    <property type="entry name" value="ABC_transporter-like_ATP-bd"/>
</dbReference>
<dbReference type="PANTHER" id="PTHR43820:SF6">
    <property type="entry name" value="ABC TRANSPORTER ATP-BINDING PROTEIN"/>
    <property type="match status" value="1"/>
</dbReference>
<evidence type="ECO:0000313" key="8">
    <source>
        <dbReference type="EMBL" id="PWK34939.1"/>
    </source>
</evidence>
<dbReference type="PROSITE" id="PS50893">
    <property type="entry name" value="ABC_TRANSPORTER_2"/>
    <property type="match status" value="1"/>
</dbReference>
<evidence type="ECO:0000256" key="6">
    <source>
        <dbReference type="ARBA" id="ARBA00022840"/>
    </source>
</evidence>
<dbReference type="AlphaFoldDB" id="A0A316EUT8"/>
<dbReference type="Pfam" id="PF00005">
    <property type="entry name" value="ABC_tran"/>
    <property type="match status" value="1"/>
</dbReference>
<proteinExistence type="inferred from homology"/>
<keyword evidence="9" id="KW-1185">Reference proteome</keyword>
<keyword evidence="5" id="KW-0547">Nucleotide-binding</keyword>
<organism evidence="8 9">
    <name type="scientific">Cupriavidus plantarum</name>
    <dbReference type="NCBI Taxonomy" id="942865"/>
    <lineage>
        <taxon>Bacteria</taxon>
        <taxon>Pseudomonadati</taxon>
        <taxon>Pseudomonadota</taxon>
        <taxon>Betaproteobacteria</taxon>
        <taxon>Burkholderiales</taxon>
        <taxon>Burkholderiaceae</taxon>
        <taxon>Cupriavidus</taxon>
    </lineage>
</organism>
<dbReference type="PROSITE" id="PS00211">
    <property type="entry name" value="ABC_TRANSPORTER_1"/>
    <property type="match status" value="1"/>
</dbReference>
<accession>A0A316EUT8</accession>
<dbReference type="GO" id="GO:0015807">
    <property type="term" value="P:L-amino acid transport"/>
    <property type="evidence" value="ECO:0007669"/>
    <property type="project" value="TreeGrafter"/>
</dbReference>
<evidence type="ECO:0000256" key="2">
    <source>
        <dbReference type="ARBA" id="ARBA00022448"/>
    </source>
</evidence>
<dbReference type="GO" id="GO:0005524">
    <property type="term" value="F:ATP binding"/>
    <property type="evidence" value="ECO:0007669"/>
    <property type="project" value="UniProtKB-KW"/>
</dbReference>
<keyword evidence="4" id="KW-0997">Cell inner membrane</keyword>
<keyword evidence="3" id="KW-1003">Cell membrane</keyword>
<name>A0A316EUT8_9BURK</name>
<dbReference type="InterPro" id="IPR017871">
    <property type="entry name" value="ABC_transporter-like_CS"/>
</dbReference>
<dbReference type="CDD" id="cd03224">
    <property type="entry name" value="ABC_TM1139_LivF_branched"/>
    <property type="match status" value="1"/>
</dbReference>